<dbReference type="Gene3D" id="1.20.120.330">
    <property type="entry name" value="Nucleotidyltransferases domain 2"/>
    <property type="match status" value="1"/>
</dbReference>
<protein>
    <recommendedName>
        <fullName evidence="1">HEPN domain-containing protein</fullName>
    </recommendedName>
</protein>
<dbReference type="RefSeq" id="WP_037546378.1">
    <property type="nucleotide sequence ID" value="NZ_JNUP01000036.1"/>
</dbReference>
<evidence type="ECO:0000313" key="2">
    <source>
        <dbReference type="EMBL" id="KGE73316.1"/>
    </source>
</evidence>
<gene>
    <name evidence="2" type="ORF">DC28_04595</name>
</gene>
<reference evidence="2 3" key="1">
    <citation type="submission" date="2014-05" db="EMBL/GenBank/DDBJ databases">
        <title>De novo Genome Sequence of Spirocheata sp.</title>
        <authorList>
            <person name="Shivani Y."/>
            <person name="Subhash Y."/>
            <person name="Tushar L."/>
            <person name="Sasikala C."/>
            <person name="Ramana C.V."/>
        </authorList>
    </citation>
    <scope>NUCLEOTIDE SEQUENCE [LARGE SCALE GENOMIC DNA]</scope>
    <source>
        <strain evidence="2 3">JC230</strain>
    </source>
</reference>
<proteinExistence type="predicted"/>
<dbReference type="EMBL" id="JNUP01000036">
    <property type="protein sequence ID" value="KGE73316.1"/>
    <property type="molecule type" value="Genomic_DNA"/>
</dbReference>
<dbReference type="AlphaFoldDB" id="A0A098R0S0"/>
<feature type="non-terminal residue" evidence="2">
    <location>
        <position position="1"/>
    </location>
</feature>
<organism evidence="2 3">
    <name type="scientific">Spirochaeta lutea</name>
    <dbReference type="NCBI Taxonomy" id="1480694"/>
    <lineage>
        <taxon>Bacteria</taxon>
        <taxon>Pseudomonadati</taxon>
        <taxon>Spirochaetota</taxon>
        <taxon>Spirochaetia</taxon>
        <taxon>Spirochaetales</taxon>
        <taxon>Spirochaetaceae</taxon>
        <taxon>Spirochaeta</taxon>
    </lineage>
</organism>
<evidence type="ECO:0000313" key="3">
    <source>
        <dbReference type="Proteomes" id="UP000029692"/>
    </source>
</evidence>
<feature type="domain" description="HEPN" evidence="1">
    <location>
        <begin position="1"/>
        <end position="81"/>
    </location>
</feature>
<dbReference type="PROSITE" id="PS50910">
    <property type="entry name" value="HEPN"/>
    <property type="match status" value="1"/>
</dbReference>
<name>A0A098R0S0_9SPIO</name>
<comment type="caution">
    <text evidence="2">The sequence shown here is derived from an EMBL/GenBank/DDBJ whole genome shotgun (WGS) entry which is preliminary data.</text>
</comment>
<dbReference type="Pfam" id="PF05168">
    <property type="entry name" value="HEPN"/>
    <property type="match status" value="1"/>
</dbReference>
<dbReference type="InterPro" id="IPR007842">
    <property type="entry name" value="HEPN_dom"/>
</dbReference>
<dbReference type="SUPFAM" id="SSF81593">
    <property type="entry name" value="Nucleotidyltransferase substrate binding subunit/domain"/>
    <property type="match status" value="1"/>
</dbReference>
<dbReference type="Proteomes" id="UP000029692">
    <property type="component" value="Unassembled WGS sequence"/>
</dbReference>
<evidence type="ECO:0000259" key="1">
    <source>
        <dbReference type="PROSITE" id="PS50910"/>
    </source>
</evidence>
<sequence>IIVHYTDSVPRIHNIISLLGTVQNYVKIEIDKKILIMLNQVYADTRYPREIENQNLVLPSKNTSELFKIEAENIFKQTKDILDIKNET</sequence>
<keyword evidence="3" id="KW-1185">Reference proteome</keyword>
<accession>A0A098R0S0</accession>